<accession>E7GE05</accession>
<proteinExistence type="predicted"/>
<dbReference type="STRING" id="100884.GCA_000269565_02548"/>
<reference evidence="1 2" key="1">
    <citation type="submission" date="2010-12" db="EMBL/GenBank/DDBJ databases">
        <title>The Genome Sequence of Coprobacillus sp. strain 29_1.</title>
        <authorList>
            <consortium name="The Broad Institute Genome Sequencing Platform"/>
            <person name="Earl A."/>
            <person name="Ward D."/>
            <person name="Feldgarden M."/>
            <person name="Gevers D."/>
            <person name="Daigneault M."/>
            <person name="Sibley C.D."/>
            <person name="White A."/>
            <person name="Strauss J."/>
            <person name="Allen-Vercoe E."/>
            <person name="Young S.K."/>
            <person name="Zeng Q."/>
            <person name="Gargeya S."/>
            <person name="Fitzgerald M."/>
            <person name="Haas B."/>
            <person name="Abouelleil A."/>
            <person name="Alvarado L."/>
            <person name="Arachchi H.M."/>
            <person name="Berlin A."/>
            <person name="Brown A."/>
            <person name="Chapman S.B."/>
            <person name="Chen Z."/>
            <person name="Dunbar C."/>
            <person name="Freedman E."/>
            <person name="Gearin G."/>
            <person name="Gellesch M."/>
            <person name="Goldberg J."/>
            <person name="Griggs A."/>
            <person name="Gujja S."/>
            <person name="Heilman E."/>
            <person name="Heiman D."/>
            <person name="Howarth C."/>
            <person name="Larson L."/>
            <person name="Lui A."/>
            <person name="MacDonald P.J.P."/>
            <person name="Mehta T."/>
            <person name="Montmayeur A."/>
            <person name="Murphy C."/>
            <person name="Neiman D."/>
            <person name="Pearson M."/>
            <person name="Priest M."/>
            <person name="Roberts A."/>
            <person name="Saif S."/>
            <person name="Shea T."/>
            <person name="Shenoy N."/>
            <person name="Sisk P."/>
            <person name="Stolte C."/>
            <person name="Sykes S."/>
            <person name="White J."/>
            <person name="Yandava C."/>
            <person name="Nusbaum C."/>
            <person name="Birren B."/>
        </authorList>
    </citation>
    <scope>NUCLEOTIDE SEQUENCE [LARGE SCALE GENOMIC DNA]</scope>
    <source>
        <strain evidence="1 2">29_1</strain>
    </source>
</reference>
<dbReference type="AlphaFoldDB" id="E7GE05"/>
<dbReference type="eggNOG" id="ENOG50343SG">
    <property type="taxonomic scope" value="Bacteria"/>
</dbReference>
<sequence length="167" mass="19210">MKKIIILICLFVITGCTNGKKQENATTPLSNENVTSQTEEFKNDNYVKFPEVKNIVSYLKVSPQEVMILNQTDARLVFGLAIDEVDAHDESIPSIYNYVKMLEKEGYSVELYDGTISSTFVLQKDHYKISITTISMIDEWKETHKDEMDVEKLSNENLVYEIIQNNQ</sequence>
<keyword evidence="2" id="KW-1185">Reference proteome</keyword>
<organism evidence="1 2">
    <name type="scientific">Coprobacillus cateniformis</name>
    <dbReference type="NCBI Taxonomy" id="100884"/>
    <lineage>
        <taxon>Bacteria</taxon>
        <taxon>Bacillati</taxon>
        <taxon>Bacillota</taxon>
        <taxon>Erysipelotrichia</taxon>
        <taxon>Erysipelotrichales</taxon>
        <taxon>Coprobacillaceae</taxon>
        <taxon>Coprobacillus</taxon>
    </lineage>
</organism>
<dbReference type="GeneID" id="78230361"/>
<name>E7GE05_9FIRM</name>
<dbReference type="OrthoDB" id="1655566at2"/>
<protein>
    <recommendedName>
        <fullName evidence="3">Lipoprotein</fullName>
    </recommendedName>
</protein>
<dbReference type="EMBL" id="ADKX01000043">
    <property type="protein sequence ID" value="EFW03808.1"/>
    <property type="molecule type" value="Genomic_DNA"/>
</dbReference>
<evidence type="ECO:0000313" key="1">
    <source>
        <dbReference type="EMBL" id="EFW03808.1"/>
    </source>
</evidence>
<dbReference type="RefSeq" id="WP_008790085.1">
    <property type="nucleotide sequence ID" value="NZ_AKCB01000001.1"/>
</dbReference>
<gene>
    <name evidence="1" type="ORF">HMPREF9488_02998</name>
</gene>
<dbReference type="PROSITE" id="PS51257">
    <property type="entry name" value="PROKAR_LIPOPROTEIN"/>
    <property type="match status" value="1"/>
</dbReference>
<evidence type="ECO:0000313" key="2">
    <source>
        <dbReference type="Proteomes" id="UP000003157"/>
    </source>
</evidence>
<comment type="caution">
    <text evidence="1">The sequence shown here is derived from an EMBL/GenBank/DDBJ whole genome shotgun (WGS) entry which is preliminary data.</text>
</comment>
<dbReference type="HOGENOM" id="CLU_1591731_0_0_9"/>
<dbReference type="Proteomes" id="UP000003157">
    <property type="component" value="Unassembled WGS sequence"/>
</dbReference>
<evidence type="ECO:0008006" key="3">
    <source>
        <dbReference type="Google" id="ProtNLM"/>
    </source>
</evidence>